<keyword evidence="1" id="KW-0479">Metal-binding</keyword>
<dbReference type="InterPro" id="IPR002893">
    <property type="entry name" value="Znf_MYND"/>
</dbReference>
<protein>
    <recommendedName>
        <fullName evidence="5">MYND-type domain-containing protein</fullName>
    </recommendedName>
</protein>
<gene>
    <name evidence="6" type="ORF">LTR77_001341</name>
</gene>
<dbReference type="Gene3D" id="6.10.140.2220">
    <property type="match status" value="1"/>
</dbReference>
<dbReference type="RefSeq" id="XP_064662930.1">
    <property type="nucleotide sequence ID" value="XM_064798603.1"/>
</dbReference>
<dbReference type="PANTHER" id="PTHR10237">
    <property type="entry name" value="DEFORMED EPIDERMAL AUTOREGULATORY FACTOR 1 HOMOLOG SUPPRESSIN"/>
    <property type="match status" value="1"/>
</dbReference>
<keyword evidence="3" id="KW-0862">Zinc</keyword>
<evidence type="ECO:0000256" key="1">
    <source>
        <dbReference type="ARBA" id="ARBA00022723"/>
    </source>
</evidence>
<dbReference type="SUPFAM" id="SSF144232">
    <property type="entry name" value="HIT/MYND zinc finger-like"/>
    <property type="match status" value="1"/>
</dbReference>
<evidence type="ECO:0000313" key="7">
    <source>
        <dbReference type="Proteomes" id="UP001337655"/>
    </source>
</evidence>
<feature type="domain" description="MYND-type" evidence="5">
    <location>
        <begin position="9"/>
        <end position="45"/>
    </location>
</feature>
<dbReference type="Proteomes" id="UP001337655">
    <property type="component" value="Unassembled WGS sequence"/>
</dbReference>
<dbReference type="PROSITE" id="PS01360">
    <property type="entry name" value="ZF_MYND_1"/>
    <property type="match status" value="1"/>
</dbReference>
<dbReference type="InterPro" id="IPR024119">
    <property type="entry name" value="TF_DEAF-1"/>
</dbReference>
<organism evidence="6 7">
    <name type="scientific">Saxophila tyrrhenica</name>
    <dbReference type="NCBI Taxonomy" id="1690608"/>
    <lineage>
        <taxon>Eukaryota</taxon>
        <taxon>Fungi</taxon>
        <taxon>Dikarya</taxon>
        <taxon>Ascomycota</taxon>
        <taxon>Pezizomycotina</taxon>
        <taxon>Dothideomycetes</taxon>
        <taxon>Dothideomycetidae</taxon>
        <taxon>Mycosphaerellales</taxon>
        <taxon>Extremaceae</taxon>
        <taxon>Saxophila</taxon>
    </lineage>
</organism>
<accession>A0AAV9PMZ7</accession>
<dbReference type="EMBL" id="JAVRRT010000002">
    <property type="protein sequence ID" value="KAK5174261.1"/>
    <property type="molecule type" value="Genomic_DNA"/>
</dbReference>
<dbReference type="PROSITE" id="PS50865">
    <property type="entry name" value="ZF_MYND_2"/>
    <property type="match status" value="1"/>
</dbReference>
<dbReference type="PANTHER" id="PTHR10237:SF14">
    <property type="entry name" value="MYND-TYPE DOMAIN-CONTAINING PROTEIN"/>
    <property type="match status" value="1"/>
</dbReference>
<dbReference type="Pfam" id="PF01753">
    <property type="entry name" value="zf-MYND"/>
    <property type="match status" value="1"/>
</dbReference>
<reference evidence="6 7" key="1">
    <citation type="submission" date="2023-08" db="EMBL/GenBank/DDBJ databases">
        <title>Black Yeasts Isolated from many extreme environments.</title>
        <authorList>
            <person name="Coleine C."/>
            <person name="Stajich J.E."/>
            <person name="Selbmann L."/>
        </authorList>
    </citation>
    <scope>NUCLEOTIDE SEQUENCE [LARGE SCALE GENOMIC DNA]</scope>
    <source>
        <strain evidence="6 7">CCFEE 5935</strain>
    </source>
</reference>
<dbReference type="GO" id="GO:0008270">
    <property type="term" value="F:zinc ion binding"/>
    <property type="evidence" value="ECO:0007669"/>
    <property type="project" value="UniProtKB-KW"/>
</dbReference>
<name>A0AAV9PMZ7_9PEZI</name>
<sequence length="397" mass="44799">MSADGTDECTMCNKIGARLCKGCQSARYCSVSCQKKDWPTHKLLCATFFAFDNPSRPSKEHVRAIFFPVDDKRPTIVWLHCEWGLHGYQHPDAEPFLGLAVYERHASIQQNPTLTKTLLHTIKLAYDDDHLNDDDKFPRNKSIRSITATRPWPGEYHDWRGPVLAYGKVGLGVDQAACRDIDVVDFRHIVDCLMSYDAKPEYLRHDANSSKPSTESSDTKILGVRINCVGDQGTCNRPQFEAVELSPSDPIFREHDTSDTADRIGLPIFTRRLPPDPKWLAKTLLDGPKGFENVDATRLHHCLDLEADYDPASGKLGWGWCSSQWQSRVGSTIIVRQDKKPLSVLHAEALYRYCRFDVGPILAHTLGEYAPDKRMSKKTALRIICRPMLCDSLVQAA</sequence>
<keyword evidence="2 4" id="KW-0863">Zinc-finger</keyword>
<dbReference type="GeneID" id="89922689"/>
<dbReference type="GO" id="GO:0005634">
    <property type="term" value="C:nucleus"/>
    <property type="evidence" value="ECO:0007669"/>
    <property type="project" value="TreeGrafter"/>
</dbReference>
<comment type="caution">
    <text evidence="6">The sequence shown here is derived from an EMBL/GenBank/DDBJ whole genome shotgun (WGS) entry which is preliminary data.</text>
</comment>
<keyword evidence="7" id="KW-1185">Reference proteome</keyword>
<evidence type="ECO:0000256" key="2">
    <source>
        <dbReference type="ARBA" id="ARBA00022771"/>
    </source>
</evidence>
<proteinExistence type="predicted"/>
<evidence type="ECO:0000256" key="4">
    <source>
        <dbReference type="PROSITE-ProRule" id="PRU00134"/>
    </source>
</evidence>
<dbReference type="GO" id="GO:0000981">
    <property type="term" value="F:DNA-binding transcription factor activity, RNA polymerase II-specific"/>
    <property type="evidence" value="ECO:0007669"/>
    <property type="project" value="TreeGrafter"/>
</dbReference>
<dbReference type="AlphaFoldDB" id="A0AAV9PMZ7"/>
<evidence type="ECO:0000313" key="6">
    <source>
        <dbReference type="EMBL" id="KAK5174261.1"/>
    </source>
</evidence>
<evidence type="ECO:0000256" key="3">
    <source>
        <dbReference type="ARBA" id="ARBA00022833"/>
    </source>
</evidence>
<evidence type="ECO:0000259" key="5">
    <source>
        <dbReference type="PROSITE" id="PS50865"/>
    </source>
</evidence>